<dbReference type="EMBL" id="BAABDQ010000002">
    <property type="protein sequence ID" value="GAA3535028.1"/>
    <property type="molecule type" value="Genomic_DNA"/>
</dbReference>
<feature type="region of interest" description="Disordered" evidence="1">
    <location>
        <begin position="176"/>
        <end position="368"/>
    </location>
</feature>
<keyword evidence="3" id="KW-1185">Reference proteome</keyword>
<gene>
    <name evidence="2" type="ORF">GCM10022419_013190</name>
</gene>
<feature type="compositionally biased region" description="Low complexity" evidence="1">
    <location>
        <begin position="329"/>
        <end position="346"/>
    </location>
</feature>
<evidence type="ECO:0000313" key="3">
    <source>
        <dbReference type="Proteomes" id="UP001500630"/>
    </source>
</evidence>
<dbReference type="RefSeq" id="WP_345559675.1">
    <property type="nucleotide sequence ID" value="NZ_BAABDQ010000002.1"/>
</dbReference>
<dbReference type="Proteomes" id="UP001500630">
    <property type="component" value="Unassembled WGS sequence"/>
</dbReference>
<organism evidence="2 3">
    <name type="scientific">Nonomuraea rosea</name>
    <dbReference type="NCBI Taxonomy" id="638574"/>
    <lineage>
        <taxon>Bacteria</taxon>
        <taxon>Bacillati</taxon>
        <taxon>Actinomycetota</taxon>
        <taxon>Actinomycetes</taxon>
        <taxon>Streptosporangiales</taxon>
        <taxon>Streptosporangiaceae</taxon>
        <taxon>Nonomuraea</taxon>
    </lineage>
</organism>
<protein>
    <submittedName>
        <fullName evidence="2">Uncharacterized protein</fullName>
    </submittedName>
</protein>
<feature type="compositionally biased region" description="Basic and acidic residues" evidence="1">
    <location>
        <begin position="275"/>
        <end position="328"/>
    </location>
</feature>
<evidence type="ECO:0000256" key="1">
    <source>
        <dbReference type="SAM" id="MobiDB-lite"/>
    </source>
</evidence>
<reference evidence="3" key="1">
    <citation type="journal article" date="2019" name="Int. J. Syst. Evol. Microbiol.">
        <title>The Global Catalogue of Microorganisms (GCM) 10K type strain sequencing project: providing services to taxonomists for standard genome sequencing and annotation.</title>
        <authorList>
            <consortium name="The Broad Institute Genomics Platform"/>
            <consortium name="The Broad Institute Genome Sequencing Center for Infectious Disease"/>
            <person name="Wu L."/>
            <person name="Ma J."/>
        </authorList>
    </citation>
    <scope>NUCLEOTIDE SEQUENCE [LARGE SCALE GENOMIC DNA]</scope>
    <source>
        <strain evidence="3">JCM 17326</strain>
    </source>
</reference>
<comment type="caution">
    <text evidence="2">The sequence shown here is derived from an EMBL/GenBank/DDBJ whole genome shotgun (WGS) entry which is preliminary data.</text>
</comment>
<sequence length="368" mass="39004">MAVVLPPEAAGMMQLLGPWPNMNEDDVRAEGNAARIAQSGTAPAASGADSAVRAAQQVYRGESATSMEKHWERTGAQGHVAQANASMKVVPVALDGTASVVSAVKVAAGTQAVFTAVGVAKALMFGGAVGATVATARVLASRQAVRKILREGSEGTGKVIAPIVRRRVTDPMRRILDDLRRPGGPGTRLAAAGPRGGVPLRTSGLRNPSGPRSLKDNIAQMARGNRRNDRGNNRGRGNSGDSGRSGGFWSRNSNQGSQHDGRIHGDPPTSAKGMTESEAKAAKAALEKSIKARKKEEDRKGYEVGHAERIRREEKALKDLNDSIRRGQYDSTPDTSSGSTYSSGSSQANADRYPTDAEYEQQKKNRKW</sequence>
<name>A0ABP6VJT4_9ACTN</name>
<feature type="compositionally biased region" description="Gly residues" evidence="1">
    <location>
        <begin position="237"/>
        <end position="246"/>
    </location>
</feature>
<proteinExistence type="predicted"/>
<evidence type="ECO:0000313" key="2">
    <source>
        <dbReference type="EMBL" id="GAA3535028.1"/>
    </source>
</evidence>
<accession>A0ABP6VJT4</accession>